<keyword evidence="11 12" id="KW-0464">Manganese</keyword>
<evidence type="ECO:0000256" key="10">
    <source>
        <dbReference type="ARBA" id="ARBA00023136"/>
    </source>
</evidence>
<evidence type="ECO:0000256" key="11">
    <source>
        <dbReference type="ARBA" id="ARBA00023211"/>
    </source>
</evidence>
<dbReference type="GO" id="GO:0009243">
    <property type="term" value="P:O antigen biosynthetic process"/>
    <property type="evidence" value="ECO:0007669"/>
    <property type="project" value="UniProtKB-UniRule"/>
</dbReference>
<feature type="transmembrane region" description="Helical" evidence="12">
    <location>
        <begin position="180"/>
        <end position="197"/>
    </location>
</feature>
<evidence type="ECO:0000256" key="5">
    <source>
        <dbReference type="ARBA" id="ARBA00022679"/>
    </source>
</evidence>
<gene>
    <name evidence="12" type="primary">wecA</name>
    <name evidence="14" type="ORF">AWJ07_03040</name>
</gene>
<keyword evidence="3 12" id="KW-0997">Cell inner membrane</keyword>
<reference evidence="14 15" key="1">
    <citation type="submission" date="2016-01" db="EMBL/GenBank/DDBJ databases">
        <title>Draft genome of the antarctic isolate Shewanella frigidimarina Ag06-30.</title>
        <authorList>
            <person name="Parmeciano Di Noto G."/>
            <person name="Vazquez S."/>
            <person name="Mac Cormack W."/>
            <person name="Iriarte A."/>
            <person name="Quiroga C."/>
        </authorList>
    </citation>
    <scope>NUCLEOTIDE SEQUENCE [LARGE SCALE GENOMIC DNA]</scope>
    <source>
        <strain evidence="14 15">Ag06-30</strain>
    </source>
</reference>
<dbReference type="Proteomes" id="UP000055702">
    <property type="component" value="Unassembled WGS sequence"/>
</dbReference>
<feature type="transmembrane region" description="Helical" evidence="12">
    <location>
        <begin position="5"/>
        <end position="22"/>
    </location>
</feature>
<comment type="similarity">
    <text evidence="12">Belongs to the glycosyltransferase 4 family. WecA subfamily.</text>
</comment>
<dbReference type="EC" id="2.7.8.33" evidence="12"/>
<dbReference type="GO" id="GO:0044038">
    <property type="term" value="P:cell wall macromolecule biosynthetic process"/>
    <property type="evidence" value="ECO:0007669"/>
    <property type="project" value="TreeGrafter"/>
</dbReference>
<feature type="transmembrane region" description="Helical" evidence="12">
    <location>
        <begin position="125"/>
        <end position="144"/>
    </location>
</feature>
<dbReference type="PANTHER" id="PTHR22926">
    <property type="entry name" value="PHOSPHO-N-ACETYLMURAMOYL-PENTAPEPTIDE-TRANSFERASE"/>
    <property type="match status" value="1"/>
</dbReference>
<proteinExistence type="inferred from homology"/>
<comment type="cofactor">
    <cofactor evidence="12 13">
        <name>Mg(2+)</name>
        <dbReference type="ChEBI" id="CHEBI:18420"/>
    </cofactor>
</comment>
<dbReference type="GO" id="GO:0030145">
    <property type="term" value="F:manganese ion binding"/>
    <property type="evidence" value="ECO:0007669"/>
    <property type="project" value="InterPro"/>
</dbReference>
<accession>A0A106C3G7</accession>
<evidence type="ECO:0000256" key="12">
    <source>
        <dbReference type="HAMAP-Rule" id="MF_02030"/>
    </source>
</evidence>
<feature type="transmembrane region" description="Helical" evidence="12">
    <location>
        <begin position="240"/>
        <end position="260"/>
    </location>
</feature>
<comment type="caution">
    <text evidence="14">The sequence shown here is derived from an EMBL/GenBank/DDBJ whole genome shotgun (WGS) entry which is preliminary data.</text>
</comment>
<dbReference type="AlphaFoldDB" id="A0A106C3G7"/>
<evidence type="ECO:0000256" key="8">
    <source>
        <dbReference type="ARBA" id="ARBA00022985"/>
    </source>
</evidence>
<dbReference type="GO" id="GO:0000287">
    <property type="term" value="F:magnesium ion binding"/>
    <property type="evidence" value="ECO:0007669"/>
    <property type="project" value="InterPro"/>
</dbReference>
<feature type="transmembrane region" description="Helical" evidence="12">
    <location>
        <begin position="156"/>
        <end position="174"/>
    </location>
</feature>
<feature type="transmembrane region" description="Helical" evidence="12">
    <location>
        <begin position="317"/>
        <end position="338"/>
    </location>
</feature>
<evidence type="ECO:0000313" key="15">
    <source>
        <dbReference type="Proteomes" id="UP000055702"/>
    </source>
</evidence>
<evidence type="ECO:0000256" key="13">
    <source>
        <dbReference type="PIRSR" id="PIRSR600715-1"/>
    </source>
</evidence>
<dbReference type="HAMAP" id="MF_02030">
    <property type="entry name" value="WecA_Gammaproteo"/>
    <property type="match status" value="1"/>
</dbReference>
<dbReference type="GO" id="GO:0036380">
    <property type="term" value="F:UDP-N-acetylglucosamine-undecaprenyl-phosphate N-acetylglucosaminephosphotransferase activity"/>
    <property type="evidence" value="ECO:0007669"/>
    <property type="project" value="UniProtKB-UniRule"/>
</dbReference>
<dbReference type="InterPro" id="IPR012750">
    <property type="entry name" value="ECA_WecA-rel"/>
</dbReference>
<feature type="binding site" evidence="13">
    <location>
        <position position="213"/>
    </location>
    <ligand>
        <name>Mg(2+)</name>
        <dbReference type="ChEBI" id="CHEBI:18420"/>
    </ligand>
</feature>
<keyword evidence="4 12" id="KW-0328">Glycosyltransferase</keyword>
<dbReference type="CDD" id="cd06853">
    <property type="entry name" value="GT_WecA_like"/>
    <property type="match status" value="1"/>
</dbReference>
<feature type="transmembrane region" description="Helical" evidence="12">
    <location>
        <begin position="209"/>
        <end position="228"/>
    </location>
</feature>
<comment type="subcellular location">
    <subcellularLocation>
        <location evidence="12">Cell inner membrane</location>
        <topology evidence="12">Multi-pass membrane protein</topology>
    </subcellularLocation>
    <subcellularLocation>
        <location evidence="1">Cell membrane</location>
        <topology evidence="1">Multi-pass membrane protein</topology>
    </subcellularLocation>
</comment>
<evidence type="ECO:0000256" key="7">
    <source>
        <dbReference type="ARBA" id="ARBA00022842"/>
    </source>
</evidence>
<keyword evidence="5 12" id="KW-0808">Transferase</keyword>
<dbReference type="PANTHER" id="PTHR22926:SF3">
    <property type="entry name" value="UNDECAPRENYL-PHOSPHATE ALPHA-N-ACETYLGLUCOSAMINYL 1-PHOSPHATE TRANSFERASE"/>
    <property type="match status" value="1"/>
</dbReference>
<dbReference type="Pfam" id="PF00953">
    <property type="entry name" value="Glycos_transf_4"/>
    <property type="match status" value="1"/>
</dbReference>
<evidence type="ECO:0000256" key="9">
    <source>
        <dbReference type="ARBA" id="ARBA00022989"/>
    </source>
</evidence>
<comment type="cofactor">
    <cofactor evidence="12">
        <name>Mn(2+)</name>
        <dbReference type="ChEBI" id="CHEBI:29035"/>
    </cofactor>
</comment>
<dbReference type="EMBL" id="LRDC01000001">
    <property type="protein sequence ID" value="KVX03546.1"/>
    <property type="molecule type" value="Genomic_DNA"/>
</dbReference>
<keyword evidence="2 12" id="KW-1003">Cell membrane</keyword>
<feature type="transmembrane region" description="Helical" evidence="12">
    <location>
        <begin position="292"/>
        <end position="311"/>
    </location>
</feature>
<keyword evidence="10 12" id="KW-0472">Membrane</keyword>
<protein>
    <recommendedName>
        <fullName evidence="12">Undecaprenyl-phosphate alpha-N-acetylglucosaminyl 1-phosphate transferase</fullName>
        <ecNumber evidence="12">2.7.8.33</ecNumber>
    </recommendedName>
    <alternativeName>
        <fullName evidence="12">UDP-GlcNAc:undecaprenyl-phosphate GlcNAc-1-phosphate transferase</fullName>
    </alternativeName>
    <alternativeName>
        <fullName evidence="12">Undecaprenyl-phosphate GlcNAc-1-phosphate transferase</fullName>
    </alternativeName>
</protein>
<comment type="function">
    <text evidence="12">Catalyzes the transfer of the GlcNAc-1-phosphate moiety from UDP-GlcNAc onto the carrier lipid undecaprenyl phosphate (C55-P), yielding GlcNAc-pyrophosphoryl-undecaprenyl (GlcNAc-PP-C55).</text>
</comment>
<evidence type="ECO:0000256" key="3">
    <source>
        <dbReference type="ARBA" id="ARBA00022519"/>
    </source>
</evidence>
<dbReference type="GO" id="GO:0009276">
    <property type="term" value="C:Gram-negative-bacterium-type cell wall"/>
    <property type="evidence" value="ECO:0007669"/>
    <property type="project" value="InterPro"/>
</dbReference>
<dbReference type="NCBIfam" id="TIGR02380">
    <property type="entry name" value="ECA_wecA"/>
    <property type="match status" value="1"/>
</dbReference>
<comment type="pathway">
    <text evidence="12">Bacterial outer membrane biogenesis; LPS O-antigen biosynthesis.</text>
</comment>
<evidence type="ECO:0000313" key="14">
    <source>
        <dbReference type="EMBL" id="KVX03546.1"/>
    </source>
</evidence>
<dbReference type="UniPathway" id="UPA00281"/>
<sequence length="354" mass="39915">MFTILFVFCLSFLNLFLFRKFAKKIGLVDQPNERKHHDGQIPLIGGISIFSTLIITLTIFFPISDSLLLYLFCSFILIFIGLIDDKIDLSFKLRLLVQIGISLVMILIGHKSLNYLGFIVPGEALHLPIYVSYGLTVFAVIGAINAFNMVDGIDGLLGGLSSVTFAALGYMFYLSGKSDLAIFCVLFVSAIVPYVLLNLGFPFGQRFKVFMGDAGSMFIGFTVIWLLIEASQNDVNLTISPVTALWFIAVPLMDMVSIMFRRIKKGQSPFKPDREHLHHICQRLGMSSRLSLLFICLMSAIMAWIGVWSEVNDVNESIMFLLFIMIFAVYLYLISHIWRITTFIRKSFKSTDPT</sequence>
<evidence type="ECO:0000256" key="1">
    <source>
        <dbReference type="ARBA" id="ARBA00004651"/>
    </source>
</evidence>
<organism evidence="14">
    <name type="scientific">Shewanella frigidimarina</name>
    <dbReference type="NCBI Taxonomy" id="56812"/>
    <lineage>
        <taxon>Bacteria</taxon>
        <taxon>Pseudomonadati</taxon>
        <taxon>Pseudomonadota</taxon>
        <taxon>Gammaproteobacteria</taxon>
        <taxon>Alteromonadales</taxon>
        <taxon>Shewanellaceae</taxon>
        <taxon>Shewanella</taxon>
    </lineage>
</organism>
<keyword evidence="8 12" id="KW-0448">Lipopolysaccharide biosynthesis</keyword>
<keyword evidence="6 12" id="KW-0812">Transmembrane</keyword>
<evidence type="ECO:0000256" key="6">
    <source>
        <dbReference type="ARBA" id="ARBA00022692"/>
    </source>
</evidence>
<feature type="transmembrane region" description="Helical" evidence="12">
    <location>
        <begin position="67"/>
        <end position="83"/>
    </location>
</feature>
<keyword evidence="13" id="KW-0479">Metal-binding</keyword>
<feature type="transmembrane region" description="Helical" evidence="12">
    <location>
        <begin position="43"/>
        <end position="61"/>
    </location>
</feature>
<dbReference type="GO" id="GO:0005886">
    <property type="term" value="C:plasma membrane"/>
    <property type="evidence" value="ECO:0007669"/>
    <property type="project" value="UniProtKB-SubCell"/>
</dbReference>
<evidence type="ECO:0000256" key="4">
    <source>
        <dbReference type="ARBA" id="ARBA00022676"/>
    </source>
</evidence>
<dbReference type="InterPro" id="IPR000715">
    <property type="entry name" value="Glycosyl_transferase_4"/>
</dbReference>
<feature type="transmembrane region" description="Helical" evidence="12">
    <location>
        <begin position="95"/>
        <end position="113"/>
    </location>
</feature>
<keyword evidence="9 12" id="KW-1133">Transmembrane helix</keyword>
<dbReference type="GO" id="GO:0071555">
    <property type="term" value="P:cell wall organization"/>
    <property type="evidence" value="ECO:0007669"/>
    <property type="project" value="TreeGrafter"/>
</dbReference>
<feature type="binding site" evidence="13">
    <location>
        <position position="148"/>
    </location>
    <ligand>
        <name>Mg(2+)</name>
        <dbReference type="ChEBI" id="CHEBI:18420"/>
    </ligand>
</feature>
<dbReference type="RefSeq" id="WP_059744223.1">
    <property type="nucleotide sequence ID" value="NZ_LRDC01000001.1"/>
</dbReference>
<comment type="catalytic activity">
    <reaction evidence="12">
        <text>di-trans,octa-cis-undecaprenyl phosphate + UDP-N-acetyl-alpha-D-glucosamine = N-acetyl-alpha-D-glucosaminyl-di-trans,octa-cis-undecaprenyl diphosphate + UMP</text>
        <dbReference type="Rhea" id="RHEA:28090"/>
        <dbReference type="ChEBI" id="CHEBI:57705"/>
        <dbReference type="ChEBI" id="CHEBI:57865"/>
        <dbReference type="ChEBI" id="CHEBI:60392"/>
        <dbReference type="ChEBI" id="CHEBI:62959"/>
        <dbReference type="EC" id="2.7.8.33"/>
    </reaction>
</comment>
<dbReference type="GO" id="GO:0016757">
    <property type="term" value="F:glycosyltransferase activity"/>
    <property type="evidence" value="ECO:0007669"/>
    <property type="project" value="UniProtKB-KW"/>
</dbReference>
<keyword evidence="7 12" id="KW-0460">Magnesium</keyword>
<name>A0A106C3G7_SHEFR</name>
<evidence type="ECO:0000256" key="2">
    <source>
        <dbReference type="ARBA" id="ARBA00022475"/>
    </source>
</evidence>